<dbReference type="EMBL" id="LTAN01000005">
    <property type="protein sequence ID" value="OBR09492.1"/>
    <property type="molecule type" value="Genomic_DNA"/>
</dbReference>
<proteinExistence type="predicted"/>
<dbReference type="KEGG" id="chig:CH63R_08257"/>
<dbReference type="Proteomes" id="UP000092177">
    <property type="component" value="Chromosome 5"/>
</dbReference>
<keyword evidence="1" id="KW-0472">Membrane</keyword>
<protein>
    <submittedName>
        <fullName evidence="2">Uncharacterized protein</fullName>
    </submittedName>
</protein>
<keyword evidence="3" id="KW-1185">Reference proteome</keyword>
<sequence>MAASNPATSTAPPSFLPAGPTPDPAVVDVARPVVAVAAVVTFVVASTADVAVVVGTLGLKVLEAVAVSSSSVTTVVFTAVALILDGDGDDPPSVVVDGRLAVLRGRLDVVGAVAVAPPALVVPLIRHWPFPAHVCPAKQ</sequence>
<gene>
    <name evidence="2" type="ORF">CH63R_08257</name>
</gene>
<keyword evidence="1" id="KW-0812">Transmembrane</keyword>
<dbReference type="VEuPathDB" id="FungiDB:CH63R_08257"/>
<accession>A0A1B7YBP5</accession>
<evidence type="ECO:0000313" key="2">
    <source>
        <dbReference type="EMBL" id="OBR09492.1"/>
    </source>
</evidence>
<feature type="transmembrane region" description="Helical" evidence="1">
    <location>
        <begin position="61"/>
        <end position="84"/>
    </location>
</feature>
<evidence type="ECO:0000256" key="1">
    <source>
        <dbReference type="SAM" id="Phobius"/>
    </source>
</evidence>
<keyword evidence="1" id="KW-1133">Transmembrane helix</keyword>
<dbReference type="RefSeq" id="XP_018158009.1">
    <property type="nucleotide sequence ID" value="XM_018303231.1"/>
</dbReference>
<evidence type="ECO:0000313" key="3">
    <source>
        <dbReference type="Proteomes" id="UP000092177"/>
    </source>
</evidence>
<dbReference type="GeneID" id="28867338"/>
<reference evidence="3" key="1">
    <citation type="journal article" date="2017" name="BMC Genomics">
        <title>Gapless genome assembly of Colletotrichum higginsianum reveals chromosome structure and association of transposable elements with secondary metabolite gene clusters.</title>
        <authorList>
            <person name="Dallery J.-F."/>
            <person name="Lapalu N."/>
            <person name="Zampounis A."/>
            <person name="Pigne S."/>
            <person name="Luyten I."/>
            <person name="Amselem J."/>
            <person name="Wittenberg A.H.J."/>
            <person name="Zhou S."/>
            <person name="de Queiroz M.V."/>
            <person name="Robin G.P."/>
            <person name="Auger A."/>
            <person name="Hainaut M."/>
            <person name="Henrissat B."/>
            <person name="Kim K.-T."/>
            <person name="Lee Y.-H."/>
            <person name="Lespinet O."/>
            <person name="Schwartz D.C."/>
            <person name="Thon M.R."/>
            <person name="O'Connell R.J."/>
        </authorList>
    </citation>
    <scope>NUCLEOTIDE SEQUENCE [LARGE SCALE GENOMIC DNA]</scope>
    <source>
        <strain evidence="3">IMI 349063</strain>
    </source>
</reference>
<name>A0A1B7YBP5_COLHI</name>
<comment type="caution">
    <text evidence="2">The sequence shown here is derived from an EMBL/GenBank/DDBJ whole genome shotgun (WGS) entry which is preliminary data.</text>
</comment>
<organism evidence="2 3">
    <name type="scientific">Colletotrichum higginsianum (strain IMI 349063)</name>
    <name type="common">Crucifer anthracnose fungus</name>
    <dbReference type="NCBI Taxonomy" id="759273"/>
    <lineage>
        <taxon>Eukaryota</taxon>
        <taxon>Fungi</taxon>
        <taxon>Dikarya</taxon>
        <taxon>Ascomycota</taxon>
        <taxon>Pezizomycotina</taxon>
        <taxon>Sordariomycetes</taxon>
        <taxon>Hypocreomycetidae</taxon>
        <taxon>Glomerellales</taxon>
        <taxon>Glomerellaceae</taxon>
        <taxon>Colletotrichum</taxon>
        <taxon>Colletotrichum destructivum species complex</taxon>
    </lineage>
</organism>
<feature type="transmembrane region" description="Helical" evidence="1">
    <location>
        <begin position="33"/>
        <end position="54"/>
    </location>
</feature>
<dbReference type="AlphaFoldDB" id="A0A1B7YBP5"/>